<feature type="transmembrane region" description="Helical" evidence="9">
    <location>
        <begin position="137"/>
        <end position="165"/>
    </location>
</feature>
<feature type="transmembrane region" description="Helical" evidence="9">
    <location>
        <begin position="12"/>
        <end position="33"/>
    </location>
</feature>
<dbReference type="EMBL" id="FQWD01000006">
    <property type="protein sequence ID" value="SHH10829.1"/>
    <property type="molecule type" value="Genomic_DNA"/>
</dbReference>
<name>A0A1M5QAR1_9ALTE</name>
<keyword evidence="3" id="KW-0050">Antiport</keyword>
<dbReference type="InterPro" id="IPR052180">
    <property type="entry name" value="NhaC_Na-H+_Antiporter"/>
</dbReference>
<feature type="transmembrane region" description="Helical" evidence="9">
    <location>
        <begin position="315"/>
        <end position="334"/>
    </location>
</feature>
<evidence type="ECO:0000256" key="7">
    <source>
        <dbReference type="ARBA" id="ARBA00023136"/>
    </source>
</evidence>
<dbReference type="PANTHER" id="PTHR33451">
    <property type="entry name" value="MALATE-2H(+)/NA(+)-LACTATE ANTIPORTER"/>
    <property type="match status" value="1"/>
</dbReference>
<keyword evidence="4" id="KW-1003">Cell membrane</keyword>
<feature type="transmembrane region" description="Helical" evidence="9">
    <location>
        <begin position="239"/>
        <end position="256"/>
    </location>
</feature>
<proteinExistence type="inferred from homology"/>
<dbReference type="OrthoDB" id="9762978at2"/>
<feature type="domain" description="Na+/H+ antiporter NhaC-like C-terminal" evidence="10">
    <location>
        <begin position="162"/>
        <end position="452"/>
    </location>
</feature>
<gene>
    <name evidence="11" type="ORF">SAMN05216361_3802</name>
</gene>
<sequence>MAEPSSPNSNALVWALLPVVLTAAILMYVLFGLNGGPHIPLLLGCAITAFIGVLRGVSWHAVQTSMIRNIAESLPVLGIFMLVGMTISSWIASGTVPFLTAQGIKLISPDWFLPATCLLCALVSVFTGTSWGTVGTLGLALMGMADVLGISLALCAGAIVSGAWFGDKMSPLSDTTNFTAAIARVDLYTHIRNMIPSTLPAMCIALILYYWLGPDSASNPVDNTSLTALSASLEAHFDLAWWVLIPPGVIALTIYFRLPAIPGLFFGVVAACLVAVVGQGVSPESLAQLLMNGFKSQTGQAGLDALLSKGGLMSMMWVISLIILAMALGGALQATGSLQTLLQALLNVASTRFRLVLVTLLAALGFNFASNAFIAYTLPGRMLLPAFHQRGLSGANLSRLLEDGATMSAPLIPWNSGGVYVAGTLGIPTILYAPFAFANWLAPLFDLLWAALNWFMPTRNEKQDKMMSDNAFMRKQDAGT</sequence>
<dbReference type="InterPro" id="IPR018461">
    <property type="entry name" value="Na/H_Antiport_NhaC-like_C"/>
</dbReference>
<dbReference type="Proteomes" id="UP000184520">
    <property type="component" value="Unassembled WGS sequence"/>
</dbReference>
<comment type="subcellular location">
    <subcellularLocation>
        <location evidence="1">Cell membrane</location>
        <topology evidence="1">Multi-pass membrane protein</topology>
    </subcellularLocation>
</comment>
<evidence type="ECO:0000313" key="12">
    <source>
        <dbReference type="Proteomes" id="UP000184520"/>
    </source>
</evidence>
<keyword evidence="2" id="KW-0813">Transport</keyword>
<evidence type="ECO:0000256" key="6">
    <source>
        <dbReference type="ARBA" id="ARBA00022989"/>
    </source>
</evidence>
<evidence type="ECO:0000256" key="4">
    <source>
        <dbReference type="ARBA" id="ARBA00022475"/>
    </source>
</evidence>
<feature type="transmembrane region" description="Helical" evidence="9">
    <location>
        <begin position="40"/>
        <end position="62"/>
    </location>
</feature>
<evidence type="ECO:0000256" key="5">
    <source>
        <dbReference type="ARBA" id="ARBA00022692"/>
    </source>
</evidence>
<reference evidence="12" key="1">
    <citation type="submission" date="2016-11" db="EMBL/GenBank/DDBJ databases">
        <authorList>
            <person name="Varghese N."/>
            <person name="Submissions S."/>
        </authorList>
    </citation>
    <scope>NUCLEOTIDE SEQUENCE [LARGE SCALE GENOMIC DNA]</scope>
    <source>
        <strain evidence="12">CGMCC 1.8995</strain>
    </source>
</reference>
<comment type="similarity">
    <text evidence="8">Belongs to the NhaC Na(+)/H(+) (TC 2.A.35) antiporter family.</text>
</comment>
<dbReference type="Pfam" id="PF03553">
    <property type="entry name" value="Na_H_antiporter"/>
    <property type="match status" value="1"/>
</dbReference>
<dbReference type="STRING" id="634436.SAMN05216361_3802"/>
<evidence type="ECO:0000256" key="9">
    <source>
        <dbReference type="SAM" id="Phobius"/>
    </source>
</evidence>
<dbReference type="AlphaFoldDB" id="A0A1M5QAR1"/>
<feature type="transmembrane region" description="Helical" evidence="9">
    <location>
        <begin position="74"/>
        <end position="99"/>
    </location>
</feature>
<dbReference type="InterPro" id="IPR004770">
    <property type="entry name" value="Na/H_antiport_NhaC"/>
</dbReference>
<evidence type="ECO:0000256" key="8">
    <source>
        <dbReference type="ARBA" id="ARBA00038435"/>
    </source>
</evidence>
<dbReference type="RefSeq" id="WP_073324741.1">
    <property type="nucleotide sequence ID" value="NZ_FQWD01000006.1"/>
</dbReference>
<evidence type="ECO:0000313" key="11">
    <source>
        <dbReference type="EMBL" id="SHH10829.1"/>
    </source>
</evidence>
<feature type="transmembrane region" description="Helical" evidence="9">
    <location>
        <begin position="111"/>
        <end position="131"/>
    </location>
</feature>
<feature type="transmembrane region" description="Helical" evidence="9">
    <location>
        <begin position="430"/>
        <end position="456"/>
    </location>
</feature>
<feature type="transmembrane region" description="Helical" evidence="9">
    <location>
        <begin position="194"/>
        <end position="212"/>
    </location>
</feature>
<dbReference type="GO" id="GO:0005886">
    <property type="term" value="C:plasma membrane"/>
    <property type="evidence" value="ECO:0007669"/>
    <property type="project" value="UniProtKB-SubCell"/>
</dbReference>
<accession>A0A1M5QAR1</accession>
<evidence type="ECO:0000256" key="2">
    <source>
        <dbReference type="ARBA" id="ARBA00022448"/>
    </source>
</evidence>
<keyword evidence="12" id="KW-1185">Reference proteome</keyword>
<feature type="transmembrane region" description="Helical" evidence="9">
    <location>
        <begin position="355"/>
        <end position="378"/>
    </location>
</feature>
<evidence type="ECO:0000256" key="1">
    <source>
        <dbReference type="ARBA" id="ARBA00004651"/>
    </source>
</evidence>
<keyword evidence="7 9" id="KW-0472">Membrane</keyword>
<evidence type="ECO:0000259" key="10">
    <source>
        <dbReference type="Pfam" id="PF03553"/>
    </source>
</evidence>
<dbReference type="NCBIfam" id="TIGR00931">
    <property type="entry name" value="antiport_nhaC"/>
    <property type="match status" value="1"/>
</dbReference>
<organism evidence="11 12">
    <name type="scientific">Marisediminitalea aggregata</name>
    <dbReference type="NCBI Taxonomy" id="634436"/>
    <lineage>
        <taxon>Bacteria</taxon>
        <taxon>Pseudomonadati</taxon>
        <taxon>Pseudomonadota</taxon>
        <taxon>Gammaproteobacteria</taxon>
        <taxon>Alteromonadales</taxon>
        <taxon>Alteromonadaceae</taxon>
        <taxon>Marisediminitalea</taxon>
    </lineage>
</organism>
<dbReference type="PANTHER" id="PTHR33451:SF3">
    <property type="entry name" value="MALATE-2H(+)_NA(+)-LACTATE ANTIPORTER"/>
    <property type="match status" value="1"/>
</dbReference>
<feature type="transmembrane region" description="Helical" evidence="9">
    <location>
        <begin position="263"/>
        <end position="281"/>
    </location>
</feature>
<protein>
    <submittedName>
        <fullName evidence="11">Na+:H+ antiporter, NhaC family</fullName>
    </submittedName>
</protein>
<evidence type="ECO:0000256" key="3">
    <source>
        <dbReference type="ARBA" id="ARBA00022449"/>
    </source>
</evidence>
<keyword evidence="6 9" id="KW-1133">Transmembrane helix</keyword>
<dbReference type="GO" id="GO:0015297">
    <property type="term" value="F:antiporter activity"/>
    <property type="evidence" value="ECO:0007669"/>
    <property type="project" value="UniProtKB-KW"/>
</dbReference>
<keyword evidence="5 9" id="KW-0812">Transmembrane</keyword>